<keyword evidence="4" id="KW-1185">Reference proteome</keyword>
<keyword evidence="2" id="KW-1133">Transmembrane helix</keyword>
<evidence type="ECO:0000256" key="1">
    <source>
        <dbReference type="SAM" id="MobiDB-lite"/>
    </source>
</evidence>
<dbReference type="KEGG" id="psco:LY89DRAFT_320275"/>
<dbReference type="RefSeq" id="XP_018063487.1">
    <property type="nucleotide sequence ID" value="XM_018206708.1"/>
</dbReference>
<feature type="region of interest" description="Disordered" evidence="1">
    <location>
        <begin position="208"/>
        <end position="234"/>
    </location>
</feature>
<proteinExistence type="predicted"/>
<dbReference type="GeneID" id="28816434"/>
<dbReference type="InParanoid" id="A0A132B9P8"/>
<dbReference type="AlphaFoldDB" id="A0A132B9P8"/>
<evidence type="ECO:0000256" key="2">
    <source>
        <dbReference type="SAM" id="Phobius"/>
    </source>
</evidence>
<name>A0A132B9P8_MOLSC</name>
<reference evidence="3 4" key="1">
    <citation type="submission" date="2015-10" db="EMBL/GenBank/DDBJ databases">
        <title>Full genome of DAOMC 229536 Phialocephala scopiformis, a fungal endophyte of spruce producing the potent anti-insectan compound rugulosin.</title>
        <authorList>
            <consortium name="DOE Joint Genome Institute"/>
            <person name="Walker A.K."/>
            <person name="Frasz S.L."/>
            <person name="Seifert K.A."/>
            <person name="Miller J.D."/>
            <person name="Mondo S.J."/>
            <person name="Labutti K."/>
            <person name="Lipzen A."/>
            <person name="Dockter R."/>
            <person name="Kennedy M."/>
            <person name="Grigoriev I.V."/>
            <person name="Spatafora J.W."/>
        </authorList>
    </citation>
    <scope>NUCLEOTIDE SEQUENCE [LARGE SCALE GENOMIC DNA]</scope>
    <source>
        <strain evidence="3 4">CBS 120377</strain>
    </source>
</reference>
<keyword evidence="2" id="KW-0472">Membrane</keyword>
<dbReference type="EMBL" id="KQ947433">
    <property type="protein sequence ID" value="KUJ09132.1"/>
    <property type="molecule type" value="Genomic_DNA"/>
</dbReference>
<dbReference type="Proteomes" id="UP000070700">
    <property type="component" value="Unassembled WGS sequence"/>
</dbReference>
<feature type="transmembrane region" description="Helical" evidence="2">
    <location>
        <begin position="48"/>
        <end position="70"/>
    </location>
</feature>
<keyword evidence="2" id="KW-0812">Transmembrane</keyword>
<gene>
    <name evidence="3" type="ORF">LY89DRAFT_320275</name>
</gene>
<accession>A0A132B9P8</accession>
<evidence type="ECO:0000313" key="3">
    <source>
        <dbReference type="EMBL" id="KUJ09132.1"/>
    </source>
</evidence>
<sequence length="234" mass="26310">MSPPTHYLNRTCIELATANFTFFDSAAGGNLSACSIKPPELDQKLENITMAQVCIATIKVMVIICGWLLMWQARSLTLGIYRKLRHLPSHQLHRELEDLYVANLSKKDRKAFEDTGSPAGRYPNVAFSTDQFTRKRKIFIVEDLDEEPTKEEMWKYTKRHQFTGKKATEVPSLNIPEVDGESASVIELLNLDSVDDIVVPEPAVINEEHGAGQGAAPEASSNPPPYHHSWTRYV</sequence>
<organism evidence="3 4">
    <name type="scientific">Mollisia scopiformis</name>
    <name type="common">Conifer needle endophyte fungus</name>
    <name type="synonym">Phialocephala scopiformis</name>
    <dbReference type="NCBI Taxonomy" id="149040"/>
    <lineage>
        <taxon>Eukaryota</taxon>
        <taxon>Fungi</taxon>
        <taxon>Dikarya</taxon>
        <taxon>Ascomycota</taxon>
        <taxon>Pezizomycotina</taxon>
        <taxon>Leotiomycetes</taxon>
        <taxon>Helotiales</taxon>
        <taxon>Mollisiaceae</taxon>
        <taxon>Mollisia</taxon>
    </lineage>
</organism>
<dbReference type="OrthoDB" id="3561082at2759"/>
<protein>
    <submittedName>
        <fullName evidence="3">Uncharacterized protein</fullName>
    </submittedName>
</protein>
<evidence type="ECO:0000313" key="4">
    <source>
        <dbReference type="Proteomes" id="UP000070700"/>
    </source>
</evidence>